<keyword evidence="6" id="KW-1185">Reference proteome</keyword>
<sequence length="108" mass="11853">MFALVRACRGWVLVCIARIPAANIDFGFYEGDVGDPPGTEPIELAPSLSNVYVDCIIPCSVTQLNKFLFDDGSKLYQEYYKARGNTNVWATAWEPIASSDAQPLSDST</sequence>
<evidence type="ECO:0000313" key="6">
    <source>
        <dbReference type="Proteomes" id="UP000054560"/>
    </source>
</evidence>
<evidence type="ECO:0000256" key="2">
    <source>
        <dbReference type="ARBA" id="ARBA00023136"/>
    </source>
</evidence>
<dbReference type="EMBL" id="KQ246295">
    <property type="protein sequence ID" value="KNC72946.1"/>
    <property type="molecule type" value="Genomic_DNA"/>
</dbReference>
<proteinExistence type="predicted"/>
<feature type="domain" description="VASt" evidence="4">
    <location>
        <begin position="52"/>
        <end position="97"/>
    </location>
</feature>
<accession>A0A0L0F8R4</accession>
<dbReference type="RefSeq" id="XP_014146848.1">
    <property type="nucleotide sequence ID" value="XM_014291373.1"/>
</dbReference>
<evidence type="ECO:0000256" key="1">
    <source>
        <dbReference type="ARBA" id="ARBA00004370"/>
    </source>
</evidence>
<dbReference type="Pfam" id="PF16016">
    <property type="entry name" value="VASt"/>
    <property type="match status" value="1"/>
</dbReference>
<protein>
    <recommendedName>
        <fullName evidence="4">VASt domain-containing protein</fullName>
    </recommendedName>
</protein>
<dbReference type="Proteomes" id="UP000054560">
    <property type="component" value="Unassembled WGS sequence"/>
</dbReference>
<gene>
    <name evidence="5" type="ORF">SARC_14494</name>
</gene>
<reference evidence="5 6" key="1">
    <citation type="submission" date="2011-02" db="EMBL/GenBank/DDBJ databases">
        <title>The Genome Sequence of Sphaeroforma arctica JP610.</title>
        <authorList>
            <consortium name="The Broad Institute Genome Sequencing Platform"/>
            <person name="Russ C."/>
            <person name="Cuomo C."/>
            <person name="Young S.K."/>
            <person name="Zeng Q."/>
            <person name="Gargeya S."/>
            <person name="Alvarado L."/>
            <person name="Berlin A."/>
            <person name="Chapman S.B."/>
            <person name="Chen Z."/>
            <person name="Freedman E."/>
            <person name="Gellesch M."/>
            <person name="Goldberg J."/>
            <person name="Griggs A."/>
            <person name="Gujja S."/>
            <person name="Heilman E."/>
            <person name="Heiman D."/>
            <person name="Howarth C."/>
            <person name="Mehta T."/>
            <person name="Neiman D."/>
            <person name="Pearson M."/>
            <person name="Roberts A."/>
            <person name="Saif S."/>
            <person name="Shea T."/>
            <person name="Shenoy N."/>
            <person name="Sisk P."/>
            <person name="Stolte C."/>
            <person name="Sykes S."/>
            <person name="White J."/>
            <person name="Yandava C."/>
            <person name="Burger G."/>
            <person name="Gray M.W."/>
            <person name="Holland P.W.H."/>
            <person name="King N."/>
            <person name="Lang F.B.F."/>
            <person name="Roger A.J."/>
            <person name="Ruiz-Trillo I."/>
            <person name="Haas B."/>
            <person name="Nusbaum C."/>
            <person name="Birren B."/>
        </authorList>
    </citation>
    <scope>NUCLEOTIDE SEQUENCE [LARGE SCALE GENOMIC DNA]</scope>
    <source>
        <strain evidence="5 6">JP610</strain>
    </source>
</reference>
<dbReference type="GeneID" id="25914998"/>
<dbReference type="InterPro" id="IPR031968">
    <property type="entry name" value="VASt"/>
</dbReference>
<feature type="non-terminal residue" evidence="5">
    <location>
        <position position="108"/>
    </location>
</feature>
<keyword evidence="2" id="KW-0472">Membrane</keyword>
<organism evidence="5 6">
    <name type="scientific">Sphaeroforma arctica JP610</name>
    <dbReference type="NCBI Taxonomy" id="667725"/>
    <lineage>
        <taxon>Eukaryota</taxon>
        <taxon>Ichthyosporea</taxon>
        <taxon>Ichthyophonida</taxon>
        <taxon>Sphaeroforma</taxon>
    </lineage>
</organism>
<evidence type="ECO:0000259" key="4">
    <source>
        <dbReference type="Pfam" id="PF16016"/>
    </source>
</evidence>
<evidence type="ECO:0000256" key="3">
    <source>
        <dbReference type="SAM" id="SignalP"/>
    </source>
</evidence>
<feature type="signal peptide" evidence="3">
    <location>
        <begin position="1"/>
        <end position="21"/>
    </location>
</feature>
<dbReference type="AlphaFoldDB" id="A0A0L0F8R4"/>
<keyword evidence="3" id="KW-0732">Signal</keyword>
<name>A0A0L0F8R4_9EUKA</name>
<dbReference type="GO" id="GO:0016020">
    <property type="term" value="C:membrane"/>
    <property type="evidence" value="ECO:0007669"/>
    <property type="project" value="UniProtKB-SubCell"/>
</dbReference>
<comment type="subcellular location">
    <subcellularLocation>
        <location evidence="1">Membrane</location>
    </subcellularLocation>
</comment>
<feature type="chain" id="PRO_5005538549" description="VASt domain-containing protein" evidence="3">
    <location>
        <begin position="22"/>
        <end position="108"/>
    </location>
</feature>
<evidence type="ECO:0000313" key="5">
    <source>
        <dbReference type="EMBL" id="KNC72946.1"/>
    </source>
</evidence>